<dbReference type="SUPFAM" id="SSF55811">
    <property type="entry name" value="Nudix"/>
    <property type="match status" value="1"/>
</dbReference>
<dbReference type="PRINTS" id="PR00502">
    <property type="entry name" value="NUDIXFAMILY"/>
</dbReference>
<proteinExistence type="inferred from homology"/>
<dbReference type="Proteomes" id="UP000437131">
    <property type="component" value="Unassembled WGS sequence"/>
</dbReference>
<feature type="domain" description="Nudix hydrolase" evidence="3">
    <location>
        <begin position="6"/>
        <end position="134"/>
    </location>
</feature>
<dbReference type="PANTHER" id="PTHR43736">
    <property type="entry name" value="ADP-RIBOSE PYROPHOSPHATASE"/>
    <property type="match status" value="1"/>
</dbReference>
<dbReference type="InterPro" id="IPR020476">
    <property type="entry name" value="Nudix_hydrolase"/>
</dbReference>
<evidence type="ECO:0000313" key="4">
    <source>
        <dbReference type="EMBL" id="MTF37473.1"/>
    </source>
</evidence>
<protein>
    <submittedName>
        <fullName evidence="4">NUDIX domain-containing protein</fullName>
    </submittedName>
</protein>
<accession>A0A844GPH9</accession>
<dbReference type="CDD" id="cd18873">
    <property type="entry name" value="NUDIX_NadM_like"/>
    <property type="match status" value="1"/>
</dbReference>
<dbReference type="InterPro" id="IPR015797">
    <property type="entry name" value="NUDIX_hydrolase-like_dom_sf"/>
</dbReference>
<evidence type="ECO:0000256" key="1">
    <source>
        <dbReference type="ARBA" id="ARBA00005582"/>
    </source>
</evidence>
<comment type="similarity">
    <text evidence="1">Belongs to the Nudix hydrolase family.</text>
</comment>
<reference evidence="4 5" key="1">
    <citation type="submission" date="2019-11" db="EMBL/GenBank/DDBJ databases">
        <title>Isolation of a new High Light Tolerant Cyanobacteria.</title>
        <authorList>
            <person name="Dobson Z."/>
            <person name="Vaughn N."/>
            <person name="Vaughn M."/>
            <person name="Fromme P."/>
            <person name="Mazor Y."/>
        </authorList>
    </citation>
    <scope>NUCLEOTIDE SEQUENCE [LARGE SCALE GENOMIC DNA]</scope>
    <source>
        <strain evidence="4 5">0216</strain>
    </source>
</reference>
<dbReference type="InterPro" id="IPR000086">
    <property type="entry name" value="NUDIX_hydrolase_dom"/>
</dbReference>
<dbReference type="AlphaFoldDB" id="A0A844GPH9"/>
<evidence type="ECO:0000313" key="5">
    <source>
        <dbReference type="Proteomes" id="UP000437131"/>
    </source>
</evidence>
<dbReference type="Pfam" id="PF00293">
    <property type="entry name" value="NUDIX"/>
    <property type="match status" value="1"/>
</dbReference>
<gene>
    <name evidence="4" type="ORF">GGC33_00780</name>
</gene>
<dbReference type="PANTHER" id="PTHR43736:SF1">
    <property type="entry name" value="DIHYDRONEOPTERIN TRIPHOSPHATE DIPHOSPHATASE"/>
    <property type="match status" value="1"/>
</dbReference>
<dbReference type="Gene3D" id="3.90.79.10">
    <property type="entry name" value="Nucleoside Triphosphate Pyrophosphohydrolase"/>
    <property type="match status" value="1"/>
</dbReference>
<comment type="caution">
    <text evidence="4">The sequence shown here is derived from an EMBL/GenBank/DDBJ whole genome shotgun (WGS) entry which is preliminary data.</text>
</comment>
<dbReference type="RefSeq" id="WP_015218256.1">
    <property type="nucleotide sequence ID" value="NZ_WMIA01000001.1"/>
</dbReference>
<keyword evidence="2" id="KW-0378">Hydrolase</keyword>
<sequence length="158" mass="17902">MTNYINPAPTVDIIIELKDHDSRPIVLIERKNEPLGWAIPGGFMDYGESVEETAIREAKEETCLDIELLDLLYVYSDPSRDARKHTLSVVFIAEAVGQPIPADDAKNLAIFPIEKIPSNLCFDHDLILQDYLNYRLNFNSKGICFPTRPLPKIKKSNT</sequence>
<dbReference type="EMBL" id="WMIA01000001">
    <property type="protein sequence ID" value="MTF37473.1"/>
    <property type="molecule type" value="Genomic_DNA"/>
</dbReference>
<evidence type="ECO:0000259" key="3">
    <source>
        <dbReference type="PROSITE" id="PS51462"/>
    </source>
</evidence>
<dbReference type="PROSITE" id="PS51462">
    <property type="entry name" value="NUDIX"/>
    <property type="match status" value="1"/>
</dbReference>
<evidence type="ECO:0000256" key="2">
    <source>
        <dbReference type="ARBA" id="ARBA00022801"/>
    </source>
</evidence>
<name>A0A844GPH9_9CHRO</name>
<organism evidence="4 5">
    <name type="scientific">Cyanobacterium aponinum 0216</name>
    <dbReference type="NCBI Taxonomy" id="2676140"/>
    <lineage>
        <taxon>Bacteria</taxon>
        <taxon>Bacillati</taxon>
        <taxon>Cyanobacteriota</taxon>
        <taxon>Cyanophyceae</taxon>
        <taxon>Oscillatoriophycideae</taxon>
        <taxon>Chroococcales</taxon>
        <taxon>Geminocystaceae</taxon>
        <taxon>Cyanobacterium</taxon>
    </lineage>
</organism>
<dbReference type="GO" id="GO:0016787">
    <property type="term" value="F:hydrolase activity"/>
    <property type="evidence" value="ECO:0007669"/>
    <property type="project" value="UniProtKB-KW"/>
</dbReference>